<keyword evidence="4" id="KW-1185">Reference proteome</keyword>
<evidence type="ECO:0000313" key="4">
    <source>
        <dbReference type="Proteomes" id="UP001642409"/>
    </source>
</evidence>
<protein>
    <submittedName>
        <fullName evidence="2">Uncharacterized protein</fullName>
    </submittedName>
</protein>
<sequence>MSEHVDADINISDLSSKYTKQPADGKFLPVLPSLNMKYKSSRSSLLNVSQTYSPGGSFPTKNININTSVSMDSKESEDNSNRFSNDQADKRTVLSELQSPNNISSKQTALEFKQIQREAKQLLRQELQQQAEERQNQERENDSSEFKQQKMKTDTEKQLKLQLQKELENQQKLNQVREQKLKQKRRQLVKSQQSQNDEIALQQQKQKEEEEKTRQQQLLIQQQNIVVYLESKSTVDYPFAINVMLVQFKTFNFVVQQTQIIIYCKPCYIHSYIFHYNYQYVFELSIKQDNISNCVFIFRAQLSIIVSMAFLFKVKKVLIFWILFQFQIVLIYL</sequence>
<feature type="region of interest" description="Disordered" evidence="1">
    <location>
        <begin position="1"/>
        <end position="26"/>
    </location>
</feature>
<evidence type="ECO:0000256" key="1">
    <source>
        <dbReference type="SAM" id="MobiDB-lite"/>
    </source>
</evidence>
<feature type="region of interest" description="Disordered" evidence="1">
    <location>
        <begin position="187"/>
        <end position="206"/>
    </location>
</feature>
<dbReference type="EMBL" id="CATOUU010000234">
    <property type="protein sequence ID" value="CAI9921848.1"/>
    <property type="molecule type" value="Genomic_DNA"/>
</dbReference>
<feature type="compositionally biased region" description="Basic and acidic residues" evidence="1">
    <location>
        <begin position="131"/>
        <end position="158"/>
    </location>
</feature>
<accession>A0AA86NLT0</accession>
<reference evidence="2" key="1">
    <citation type="submission" date="2023-06" db="EMBL/GenBank/DDBJ databases">
        <authorList>
            <person name="Kurt Z."/>
        </authorList>
    </citation>
    <scope>NUCLEOTIDE SEQUENCE</scope>
</reference>
<comment type="caution">
    <text evidence="2">The sequence shown here is derived from an EMBL/GenBank/DDBJ whole genome shotgun (WGS) entry which is preliminary data.</text>
</comment>
<dbReference type="EMBL" id="CAXDID020000569">
    <property type="protein sequence ID" value="CAL6103646.1"/>
    <property type="molecule type" value="Genomic_DNA"/>
</dbReference>
<dbReference type="AlphaFoldDB" id="A0AA86NLT0"/>
<reference evidence="3 4" key="2">
    <citation type="submission" date="2024-07" db="EMBL/GenBank/DDBJ databases">
        <authorList>
            <person name="Akdeniz Z."/>
        </authorList>
    </citation>
    <scope>NUCLEOTIDE SEQUENCE [LARGE SCALE GENOMIC DNA]</scope>
</reference>
<proteinExistence type="predicted"/>
<name>A0AA86NLT0_9EUKA</name>
<evidence type="ECO:0000313" key="2">
    <source>
        <dbReference type="EMBL" id="CAI9921848.1"/>
    </source>
</evidence>
<feature type="region of interest" description="Disordered" evidence="1">
    <location>
        <begin position="127"/>
        <end position="158"/>
    </location>
</feature>
<organism evidence="2">
    <name type="scientific">Hexamita inflata</name>
    <dbReference type="NCBI Taxonomy" id="28002"/>
    <lineage>
        <taxon>Eukaryota</taxon>
        <taxon>Metamonada</taxon>
        <taxon>Diplomonadida</taxon>
        <taxon>Hexamitidae</taxon>
        <taxon>Hexamitinae</taxon>
        <taxon>Hexamita</taxon>
    </lineage>
</organism>
<evidence type="ECO:0000313" key="3">
    <source>
        <dbReference type="EMBL" id="CAL6103646.1"/>
    </source>
</evidence>
<dbReference type="Proteomes" id="UP001642409">
    <property type="component" value="Unassembled WGS sequence"/>
</dbReference>
<gene>
    <name evidence="3" type="ORF">HINF_LOCUS72243</name>
    <name evidence="2" type="ORF">HINF_LOCUS9493</name>
</gene>